<name>A0A1X7T868_AMPQE</name>
<accession>A0A1X7T868</accession>
<protein>
    <submittedName>
        <fullName evidence="1">Uncharacterized protein</fullName>
    </submittedName>
</protein>
<dbReference type="AlphaFoldDB" id="A0A1X7T868"/>
<reference evidence="1" key="1">
    <citation type="submission" date="2017-05" db="UniProtKB">
        <authorList>
            <consortium name="EnsemblMetazoa"/>
        </authorList>
    </citation>
    <scope>IDENTIFICATION</scope>
</reference>
<sequence length="32" mass="3874">NYHVFSCSKNSTNVLYYRSSVLSQFKQYFLSY</sequence>
<dbReference type="EnsemblMetazoa" id="Aqu2.1.10741_001">
    <property type="protein sequence ID" value="Aqu2.1.10741_001"/>
    <property type="gene ID" value="Aqu2.1.10741"/>
</dbReference>
<dbReference type="InParanoid" id="A0A1X7T868"/>
<organism evidence="1">
    <name type="scientific">Amphimedon queenslandica</name>
    <name type="common">Sponge</name>
    <dbReference type="NCBI Taxonomy" id="400682"/>
    <lineage>
        <taxon>Eukaryota</taxon>
        <taxon>Metazoa</taxon>
        <taxon>Porifera</taxon>
        <taxon>Demospongiae</taxon>
        <taxon>Heteroscleromorpha</taxon>
        <taxon>Haplosclerida</taxon>
        <taxon>Niphatidae</taxon>
        <taxon>Amphimedon</taxon>
    </lineage>
</organism>
<proteinExistence type="predicted"/>
<evidence type="ECO:0000313" key="1">
    <source>
        <dbReference type="EnsemblMetazoa" id="Aqu2.1.10741_001"/>
    </source>
</evidence>